<evidence type="ECO:0000256" key="2">
    <source>
        <dbReference type="SAM" id="Phobius"/>
    </source>
</evidence>
<gene>
    <name evidence="3" type="ORF">FB467_0898</name>
</gene>
<keyword evidence="2" id="KW-1133">Transmembrane helix</keyword>
<protein>
    <submittedName>
        <fullName evidence="3">Uncharacterized protein</fullName>
    </submittedName>
</protein>
<sequence>MRTTEAPRAPDPELEQWLRSALSTAGEGFDAPGLISTTHRKVARQRRRHAVATVAVTGMAAVALVATWQAVDPLAGTSDLLDTASQPDSVAQESVGQAGDPLLQRDGEPTAQEGAVPWQEASPPLTQEEQDLGTTEGETEPSHGDWQIPDPRPTGVAFLDDLGDPQQHLTGDNMPPVAGMVGNDAAHDTGATPVAGQNWFYYADGQDLASLTAEITVTGWQDAPAAMEGLRADNLHFAWDVDQLPGTWQGHEDDPDRFVFETFERTEDDGAGGLTPLGVYQTSAVVRVGDYLVAATVTADSPQEAEEAAREISEKAAENLAVLDPEHGTD</sequence>
<dbReference type="AlphaFoldDB" id="A0A542YNW3"/>
<dbReference type="OrthoDB" id="4871559at2"/>
<name>A0A542YNW3_9MICO</name>
<evidence type="ECO:0000313" key="4">
    <source>
        <dbReference type="Proteomes" id="UP000319516"/>
    </source>
</evidence>
<reference evidence="3 4" key="1">
    <citation type="submission" date="2019-06" db="EMBL/GenBank/DDBJ databases">
        <title>Sequencing the genomes of 1000 actinobacteria strains.</title>
        <authorList>
            <person name="Klenk H.-P."/>
        </authorList>
    </citation>
    <scope>NUCLEOTIDE SEQUENCE [LARGE SCALE GENOMIC DNA]</scope>
    <source>
        <strain evidence="3 4">DSM 12335</strain>
    </source>
</reference>
<evidence type="ECO:0000313" key="3">
    <source>
        <dbReference type="EMBL" id="TQL49805.1"/>
    </source>
</evidence>
<feature type="region of interest" description="Disordered" evidence="1">
    <location>
        <begin position="300"/>
        <end position="330"/>
    </location>
</feature>
<feature type="region of interest" description="Disordered" evidence="1">
    <location>
        <begin position="82"/>
        <end position="152"/>
    </location>
</feature>
<keyword evidence="2" id="KW-0472">Membrane</keyword>
<dbReference type="Proteomes" id="UP000319516">
    <property type="component" value="Unassembled WGS sequence"/>
</dbReference>
<dbReference type="EMBL" id="VFOP01000001">
    <property type="protein sequence ID" value="TQL49805.1"/>
    <property type="molecule type" value="Genomic_DNA"/>
</dbReference>
<dbReference type="RefSeq" id="WP_141784020.1">
    <property type="nucleotide sequence ID" value="NZ_BAAAIK010000003.1"/>
</dbReference>
<comment type="caution">
    <text evidence="3">The sequence shown here is derived from an EMBL/GenBank/DDBJ whole genome shotgun (WGS) entry which is preliminary data.</text>
</comment>
<keyword evidence="2" id="KW-0812">Transmembrane</keyword>
<accession>A0A542YNW3</accession>
<keyword evidence="4" id="KW-1185">Reference proteome</keyword>
<organism evidence="3 4">
    <name type="scientific">Ornithinicoccus hortensis</name>
    <dbReference type="NCBI Taxonomy" id="82346"/>
    <lineage>
        <taxon>Bacteria</taxon>
        <taxon>Bacillati</taxon>
        <taxon>Actinomycetota</taxon>
        <taxon>Actinomycetes</taxon>
        <taxon>Micrococcales</taxon>
        <taxon>Intrasporangiaceae</taxon>
        <taxon>Ornithinicoccus</taxon>
    </lineage>
</organism>
<feature type="transmembrane region" description="Helical" evidence="2">
    <location>
        <begin position="50"/>
        <end position="71"/>
    </location>
</feature>
<feature type="compositionally biased region" description="Polar residues" evidence="1">
    <location>
        <begin position="83"/>
        <end position="95"/>
    </location>
</feature>
<proteinExistence type="predicted"/>
<feature type="compositionally biased region" description="Basic and acidic residues" evidence="1">
    <location>
        <begin position="307"/>
        <end position="317"/>
    </location>
</feature>
<evidence type="ECO:0000256" key="1">
    <source>
        <dbReference type="SAM" id="MobiDB-lite"/>
    </source>
</evidence>